<dbReference type="InterPro" id="IPR021827">
    <property type="entry name" value="Nup186/Nup192/Nup205"/>
</dbReference>
<dbReference type="Pfam" id="PF11894">
    <property type="entry name" value="Nup192"/>
    <property type="match status" value="1"/>
</dbReference>
<keyword evidence="6" id="KW-1185">Reference proteome</keyword>
<evidence type="ECO:0000256" key="2">
    <source>
        <dbReference type="ARBA" id="ARBA00005892"/>
    </source>
</evidence>
<evidence type="ECO:0000313" key="6">
    <source>
        <dbReference type="Proteomes" id="UP000182334"/>
    </source>
</evidence>
<dbReference type="STRING" id="45354.A0A1L0BTS9"/>
<evidence type="ECO:0000256" key="3">
    <source>
        <dbReference type="ARBA" id="ARBA00022448"/>
    </source>
</evidence>
<protein>
    <submittedName>
        <fullName evidence="5">CIC11C00000000105</fullName>
    </submittedName>
</protein>
<evidence type="ECO:0000256" key="1">
    <source>
        <dbReference type="ARBA" id="ARBA00004123"/>
    </source>
</evidence>
<evidence type="ECO:0000313" key="5">
    <source>
        <dbReference type="EMBL" id="SGZ54675.1"/>
    </source>
</evidence>
<keyword evidence="4" id="KW-0539">Nucleus</keyword>
<dbReference type="GO" id="GO:0044611">
    <property type="term" value="C:nuclear pore inner ring"/>
    <property type="evidence" value="ECO:0007669"/>
    <property type="project" value="TreeGrafter"/>
</dbReference>
<comment type="similarity">
    <text evidence="2">Belongs to the NUP186/NUP192/NUP205 family.</text>
</comment>
<dbReference type="PANTHER" id="PTHR31344">
    <property type="entry name" value="NUCLEAR PORE COMPLEX PROTEIN NUP205"/>
    <property type="match status" value="1"/>
</dbReference>
<reference evidence="5 6" key="1">
    <citation type="submission" date="2016-10" db="EMBL/GenBank/DDBJ databases">
        <authorList>
            <person name="de Groot N.N."/>
        </authorList>
    </citation>
    <scope>NUCLEOTIDE SEQUENCE [LARGE SCALE GENOMIC DNA]</scope>
    <source>
        <strain evidence="5 6">CBS 141442</strain>
    </source>
</reference>
<dbReference type="PANTHER" id="PTHR31344:SF0">
    <property type="entry name" value="NUCLEAR PORE COMPLEX PROTEIN NUP205"/>
    <property type="match status" value="1"/>
</dbReference>
<dbReference type="Proteomes" id="UP000182334">
    <property type="component" value="Chromosome IV"/>
</dbReference>
<organism evidence="5 6">
    <name type="scientific">Sungouiella intermedia</name>
    <dbReference type="NCBI Taxonomy" id="45354"/>
    <lineage>
        <taxon>Eukaryota</taxon>
        <taxon>Fungi</taxon>
        <taxon>Dikarya</taxon>
        <taxon>Ascomycota</taxon>
        <taxon>Saccharomycotina</taxon>
        <taxon>Pichiomycetes</taxon>
        <taxon>Metschnikowiaceae</taxon>
        <taxon>Sungouiella</taxon>
    </lineage>
</organism>
<accession>A0A1L0BTS9</accession>
<comment type="subcellular location">
    <subcellularLocation>
        <location evidence="1">Nucleus</location>
    </subcellularLocation>
</comment>
<proteinExistence type="inferred from homology"/>
<name>A0A1L0BTS9_9ASCO</name>
<keyword evidence="3" id="KW-0813">Transport</keyword>
<dbReference type="OrthoDB" id="2019644at2759"/>
<dbReference type="EMBL" id="LT635759">
    <property type="protein sequence ID" value="SGZ54675.1"/>
    <property type="molecule type" value="Genomic_DNA"/>
</dbReference>
<evidence type="ECO:0000256" key="4">
    <source>
        <dbReference type="ARBA" id="ARBA00023242"/>
    </source>
</evidence>
<gene>
    <name evidence="5" type="ORF">SAMEA4029010_CIC11G00000000105</name>
</gene>
<dbReference type="GO" id="GO:0017056">
    <property type="term" value="F:structural constituent of nuclear pore"/>
    <property type="evidence" value="ECO:0007669"/>
    <property type="project" value="TreeGrafter"/>
</dbReference>
<dbReference type="GO" id="GO:0006999">
    <property type="term" value="P:nuclear pore organization"/>
    <property type="evidence" value="ECO:0007669"/>
    <property type="project" value="TreeGrafter"/>
</dbReference>
<sequence length="1892" mass="212767">MSQPTLLIWDLDVFSECYNFIRFQSSVPADLENWIGNDLRRLVDLPPRNDKSRSALAAGESGKPVAFHSGEEYKLNKPFIANASAISTELALDELSAAELLQNASSTTSAKGTDLMDSGRLVYFQRIDYILNIVGYLVGEKKLQLLYPLGEPATQLLSSLLASFKKVYELLRIQNDLIDKQKVTSDINDLQFVTAVKFVKNKLFDTHTLLSEVMYTLMDNYIEVLGTWESYLSIVAHVSENITDDADVLVLHYLPTLLRVASSPKDLSDSQVVKFHENFVRILTADYAKVSGNGDEIDLSTTSIRMYLLVVKLMFFIAFIPWCKEHDTRTQKFDFEKDILKYVEWLISYGTLEQVLSYTAETARPEAKALYEQDRLYNFRPLLQKTFPTLKPLKFIYPGTEELLGLVKQRPELSNVTTLCSYQTFTLSTSFCDSWLAPFFHKFISNFISHAAIVLTLLRDSEEDFLLSSANRKQLEEAPASTARNGSISGGEFDIFILSTKTLAGELSKSTGDGGKEGLNLDEIASRAELERFYMSCAYTYTHRQSLCKEFWEAEDSNIVGFIGWGISNNTSPLITATFCLLLGSLTYGGEIASAKVWDILVNAQSGSIKRNDYSKISIDSIINSLTYYIDALTENLEHDLSLHMKNQQKKQEFLFSSSSLSKSDAENSGPLLIQLSEDSIVFMSGFFMLVASIVENANGNGTISKNLRLAAFARFLPIITSFLKFDNLIISAKSLQSDNKSSPVVFDTANRTITLNLTLNLLSTFASDTENLDIRYKIWVIVDRWLCYNINENDTNTSTTSEPTRYTGVSLSSNPPNTVKSELTKLKLLHRGISLKQSFLITLTNLSEVFNFVQLIQKLLSALNEDEVAIKSIKLLYPANLGAGYRHKNQIGIWPYIEFLLIEVFGHTKDLKKTSSRHSFQAILLDIIHNSLAEIDWQFLNDVAPSIMVDLAKQNGVFASSELVSGEIVALSYETFLKLHHAPAILNYLFDDRASNVLFDIINIGSEAIASDEITTTLVDMALKSFDQVLNAQDAFTGKILPLLKNADTVPGSEVNVPMGYGTALSLTISAPKSTFDNIYYPASLGTNGVSDFYEVLSFHILSTAHFALYVGNESSSIVESSLSILAKIAKSPLFVQRGFGGTNHLLKRNRLLSIFENIDESLRIQFGFVHQMESLTDLLQTKYSILKFLIENLPTSAEPSVAHFLLGYTVKADRLEISSYANGESGVLLLSLVELLISTLDLISEVDYSKGFKHHIGIGPAKLTSLIIQIIVQLCQNPVSSKITLQFLRQFDLFSKLLTVQLKIDDMTVWQNYKFEGDLQDGVNNKFVQDDLSCETFFSFINYRNCVLQYLSLELHDIKSITKREYYVNLLLQSNEFLNGTPKVLNYLDVLNYQFYNVEDYRLDTFEKKYNLHSLVVEFEKDKNIEGANVPVFKKLIRLTCQLADINIPSDETKAALRRESQVEADRIAEILNKLLVINELKTLHLKSLHSWVQIIQVLTSDGVADKSDFILRVLQMVLPKINNEYYERDIQFAEELMSLCVLLFDLYEEDNNIPQQDGTENNLHRLLPLFKTCVNGVMSPNSTPTLRSDLYLLLNKFLRRSIKAETILHNILSILRSIDKRFIDIVCKDSIYLEGVPRITSILFMESLIHLSTIENSSAILDVLISNNSLSLLVRSLKRTDEIIVACGDSSDAKKASGINVETLLYELTALKSTLYVLIRIAQTKVGASQLVQNEIFPIIRQLKFLSIDADLGLNLQIDTSTDPHTSQKSAQLNLSLDVPLVLRNNISAPSGDSMRMVSYYEFMVPTFQLVATVLLSLGPSYTPGILQVEELMRHYHQFVVAIMKRDALLENEKLGSEETLGVSFVGLKQLVRLLALIDSLVEMPRNET</sequence>